<dbReference type="InterPro" id="IPR029021">
    <property type="entry name" value="Prot-tyrosine_phosphatase-like"/>
</dbReference>
<evidence type="ECO:0000259" key="2">
    <source>
        <dbReference type="PROSITE" id="PS50056"/>
    </source>
</evidence>
<dbReference type="STRING" id="555512.SAMN04487993_100271"/>
<evidence type="ECO:0000313" key="4">
    <source>
        <dbReference type="Proteomes" id="UP000199093"/>
    </source>
</evidence>
<dbReference type="Proteomes" id="UP000199093">
    <property type="component" value="Unassembled WGS sequence"/>
</dbReference>
<dbReference type="RefSeq" id="WP_242656622.1">
    <property type="nucleotide sequence ID" value="NZ_FNEJ01000002.1"/>
</dbReference>
<name>A0A1G8ISN3_9RHOB</name>
<gene>
    <name evidence="3" type="ORF">SAMN04487993_100271</name>
</gene>
<evidence type="ECO:0000256" key="1">
    <source>
        <dbReference type="SAM" id="MobiDB-lite"/>
    </source>
</evidence>
<dbReference type="InterPro" id="IPR000387">
    <property type="entry name" value="Tyr_Pase_dom"/>
</dbReference>
<accession>A0A1G8ISN3</accession>
<dbReference type="Gene3D" id="3.90.190.10">
    <property type="entry name" value="Protein tyrosine phosphatase superfamily"/>
    <property type="match status" value="1"/>
</dbReference>
<keyword evidence="4" id="KW-1185">Reference proteome</keyword>
<dbReference type="SUPFAM" id="SSF52799">
    <property type="entry name" value="(Phosphotyrosine protein) phosphatases II"/>
    <property type="match status" value="1"/>
</dbReference>
<dbReference type="PROSITE" id="PS50056">
    <property type="entry name" value="TYR_PHOSPHATASE_2"/>
    <property type="match status" value="1"/>
</dbReference>
<sequence>MEHGNGPRVRRLAEPRLGPGSGGGASVIHAVAVGGGILALAPLPGDGGDYHGDLDHIASWAPAFLLTLALPEELFAAGAMTLGQDIQDRGSRWLHLPLRAGDTPDPAFTRSWPEASARMRRALIGGGRVLVHGRGGHGRSGMVALRLMIETGEVPDTALARLRALLPGAVATAAQLDWARAARRDTPRGPRPPL</sequence>
<dbReference type="AlphaFoldDB" id="A0A1G8ISN3"/>
<dbReference type="EMBL" id="FNEJ01000002">
    <property type="protein sequence ID" value="SDI21480.1"/>
    <property type="molecule type" value="Genomic_DNA"/>
</dbReference>
<organism evidence="3 4">
    <name type="scientific">Salipiger marinus</name>
    <dbReference type="NCBI Taxonomy" id="555512"/>
    <lineage>
        <taxon>Bacteria</taxon>
        <taxon>Pseudomonadati</taxon>
        <taxon>Pseudomonadota</taxon>
        <taxon>Alphaproteobacteria</taxon>
        <taxon>Rhodobacterales</taxon>
        <taxon>Roseobacteraceae</taxon>
        <taxon>Salipiger</taxon>
    </lineage>
</organism>
<feature type="region of interest" description="Disordered" evidence="1">
    <location>
        <begin position="1"/>
        <end position="21"/>
    </location>
</feature>
<proteinExistence type="predicted"/>
<protein>
    <recommendedName>
        <fullName evidence="2">Tyrosine specific protein phosphatases domain-containing protein</fullName>
    </recommendedName>
</protein>
<evidence type="ECO:0000313" key="3">
    <source>
        <dbReference type="EMBL" id="SDI21480.1"/>
    </source>
</evidence>
<feature type="domain" description="Tyrosine specific protein phosphatases" evidence="2">
    <location>
        <begin position="110"/>
        <end position="177"/>
    </location>
</feature>
<reference evidence="3 4" key="1">
    <citation type="submission" date="2016-10" db="EMBL/GenBank/DDBJ databases">
        <authorList>
            <person name="de Groot N.N."/>
        </authorList>
    </citation>
    <scope>NUCLEOTIDE SEQUENCE [LARGE SCALE GENOMIC DNA]</scope>
    <source>
        <strain evidence="3 4">DSM 26424</strain>
    </source>
</reference>